<dbReference type="SMART" id="SM00184">
    <property type="entry name" value="RING"/>
    <property type="match status" value="1"/>
</dbReference>
<feature type="compositionally biased region" description="Polar residues" evidence="2">
    <location>
        <begin position="433"/>
        <end position="442"/>
    </location>
</feature>
<dbReference type="InterPro" id="IPR013083">
    <property type="entry name" value="Znf_RING/FYVE/PHD"/>
</dbReference>
<keyword evidence="5" id="KW-1185">Reference proteome</keyword>
<dbReference type="SUPFAM" id="SSF57850">
    <property type="entry name" value="RING/U-box"/>
    <property type="match status" value="1"/>
</dbReference>
<evidence type="ECO:0000259" key="3">
    <source>
        <dbReference type="PROSITE" id="PS50089"/>
    </source>
</evidence>
<name>X6P0S7_RETFI</name>
<comment type="caution">
    <text evidence="4">The sequence shown here is derived from an EMBL/GenBank/DDBJ whole genome shotgun (WGS) entry which is preliminary data.</text>
</comment>
<evidence type="ECO:0000313" key="4">
    <source>
        <dbReference type="EMBL" id="ETO32170.1"/>
    </source>
</evidence>
<dbReference type="Gene3D" id="3.30.40.10">
    <property type="entry name" value="Zinc/RING finger domain, C3HC4 (zinc finger)"/>
    <property type="match status" value="1"/>
</dbReference>
<feature type="compositionally biased region" description="Basic and acidic residues" evidence="2">
    <location>
        <begin position="1"/>
        <end position="14"/>
    </location>
</feature>
<feature type="region of interest" description="Disordered" evidence="2">
    <location>
        <begin position="400"/>
        <end position="442"/>
    </location>
</feature>
<dbReference type="EMBL" id="ASPP01004429">
    <property type="protein sequence ID" value="ETO32170.1"/>
    <property type="molecule type" value="Genomic_DNA"/>
</dbReference>
<organism evidence="4 5">
    <name type="scientific">Reticulomyxa filosa</name>
    <dbReference type="NCBI Taxonomy" id="46433"/>
    <lineage>
        <taxon>Eukaryota</taxon>
        <taxon>Sar</taxon>
        <taxon>Rhizaria</taxon>
        <taxon>Retaria</taxon>
        <taxon>Foraminifera</taxon>
        <taxon>Monothalamids</taxon>
        <taxon>Reticulomyxidae</taxon>
        <taxon>Reticulomyxa</taxon>
    </lineage>
</organism>
<feature type="region of interest" description="Disordered" evidence="2">
    <location>
        <begin position="359"/>
        <end position="382"/>
    </location>
</feature>
<dbReference type="InterPro" id="IPR001841">
    <property type="entry name" value="Znf_RING"/>
</dbReference>
<sequence length="442" mass="50143">MCDHQNNDEMKSMHDALQPQPVTVDITGPELSSQSAPPPPLNLENLFGESQPQDEAEEIKDEPASIEFNLKKKPEDFDNVRINWRTSIINGSRDFKVDFAAHPELIQESNLSYWKKIKELLAKNRDDKINEANFIGQYVRTLGVTIRKLDKNLEKKREELKKKKFHLLQKFREELAIQVDEKTCVICYDGIARLPVFKNREQVKFGCNHLFHIGCATSLIHTAANGNVVCPVCRNATYIRCGCGDTTCHHFVLFSMEKRSQLAKKCRMDEADIVISSMIDENKIYAEEFELGELSKLTVLETMQKVAESHDVNYYNVDKDKKSIFLILEKMLLERNKAGIFDVEFIESTIPVAGSLVSSKKNMEKKKPVGAPKKRPRKVSFDTNVDQIAGGANFEANVEQINNGSDLETITAPPRRKRRPNIAPIKAPRTLPPNANTPSDSE</sequence>
<dbReference type="GO" id="GO:0008270">
    <property type="term" value="F:zinc ion binding"/>
    <property type="evidence" value="ECO:0007669"/>
    <property type="project" value="UniProtKB-KW"/>
</dbReference>
<feature type="region of interest" description="Disordered" evidence="2">
    <location>
        <begin position="1"/>
        <end position="58"/>
    </location>
</feature>
<dbReference type="PROSITE" id="PS50089">
    <property type="entry name" value="ZF_RING_2"/>
    <property type="match status" value="1"/>
</dbReference>
<feature type="domain" description="RING-type" evidence="3">
    <location>
        <begin position="184"/>
        <end position="234"/>
    </location>
</feature>
<dbReference type="Proteomes" id="UP000023152">
    <property type="component" value="Unassembled WGS sequence"/>
</dbReference>
<dbReference type="OrthoDB" id="8062037at2759"/>
<keyword evidence="1" id="KW-0862">Zinc</keyword>
<evidence type="ECO:0000313" key="5">
    <source>
        <dbReference type="Proteomes" id="UP000023152"/>
    </source>
</evidence>
<proteinExistence type="predicted"/>
<protein>
    <recommendedName>
        <fullName evidence="3">RING-type domain-containing protein</fullName>
    </recommendedName>
</protein>
<evidence type="ECO:0000256" key="2">
    <source>
        <dbReference type="SAM" id="MobiDB-lite"/>
    </source>
</evidence>
<gene>
    <name evidence="4" type="ORF">RFI_04944</name>
</gene>
<dbReference type="AlphaFoldDB" id="X6P0S7"/>
<reference evidence="4 5" key="1">
    <citation type="journal article" date="2013" name="Curr. Biol.">
        <title>The Genome of the Foraminiferan Reticulomyxa filosa.</title>
        <authorList>
            <person name="Glockner G."/>
            <person name="Hulsmann N."/>
            <person name="Schleicher M."/>
            <person name="Noegel A.A."/>
            <person name="Eichinger L."/>
            <person name="Gallinger C."/>
            <person name="Pawlowski J."/>
            <person name="Sierra R."/>
            <person name="Euteneuer U."/>
            <person name="Pillet L."/>
            <person name="Moustafa A."/>
            <person name="Platzer M."/>
            <person name="Groth M."/>
            <person name="Szafranski K."/>
            <person name="Schliwa M."/>
        </authorList>
    </citation>
    <scope>NUCLEOTIDE SEQUENCE [LARGE SCALE GENOMIC DNA]</scope>
</reference>
<keyword evidence="1" id="KW-0863">Zinc-finger</keyword>
<accession>X6P0S7</accession>
<evidence type="ECO:0000256" key="1">
    <source>
        <dbReference type="PROSITE-ProRule" id="PRU00175"/>
    </source>
</evidence>
<keyword evidence="1" id="KW-0479">Metal-binding</keyword>